<name>A0A8T2UFC2_CERRI</name>
<protein>
    <recommendedName>
        <fullName evidence="4">Cadmium-induced protein AS8</fullName>
    </recommendedName>
</protein>
<feature type="transmembrane region" description="Helical" evidence="1">
    <location>
        <begin position="44"/>
        <end position="66"/>
    </location>
</feature>
<evidence type="ECO:0000256" key="1">
    <source>
        <dbReference type="SAM" id="Phobius"/>
    </source>
</evidence>
<keyword evidence="1" id="KW-1133">Transmembrane helix</keyword>
<dbReference type="Proteomes" id="UP000825935">
    <property type="component" value="Chromosome 7"/>
</dbReference>
<dbReference type="PANTHER" id="PTHR36778">
    <property type="entry name" value="CADMIUM-INDUCED PROTEIN AS8"/>
    <property type="match status" value="1"/>
</dbReference>
<comment type="caution">
    <text evidence="2">The sequence shown here is derived from an EMBL/GenBank/DDBJ whole genome shotgun (WGS) entry which is preliminary data.</text>
</comment>
<evidence type="ECO:0000313" key="3">
    <source>
        <dbReference type="Proteomes" id="UP000825935"/>
    </source>
</evidence>
<evidence type="ECO:0008006" key="4">
    <source>
        <dbReference type="Google" id="ProtNLM"/>
    </source>
</evidence>
<gene>
    <name evidence="2" type="ORF">KP509_07G013400</name>
</gene>
<evidence type="ECO:0000313" key="2">
    <source>
        <dbReference type="EMBL" id="KAH7432205.1"/>
    </source>
</evidence>
<feature type="transmembrane region" description="Helical" evidence="1">
    <location>
        <begin position="20"/>
        <end position="37"/>
    </location>
</feature>
<dbReference type="OrthoDB" id="1865891at2759"/>
<sequence>MHLPTDDQRWNPVLPTYGVFWGQGIGLGCGVGWGLGFGLETVGLVGGGCALGFSVGLTFIGFGIGLPANGLTCLPYNALTCITNETFNLARGAAHLAAFSSSVISGIKGRWLAMGIALQDLDLRFRNPSSQPLKPINSKGQEKSM</sequence>
<organism evidence="2 3">
    <name type="scientific">Ceratopteris richardii</name>
    <name type="common">Triangle waterfern</name>
    <dbReference type="NCBI Taxonomy" id="49495"/>
    <lineage>
        <taxon>Eukaryota</taxon>
        <taxon>Viridiplantae</taxon>
        <taxon>Streptophyta</taxon>
        <taxon>Embryophyta</taxon>
        <taxon>Tracheophyta</taxon>
        <taxon>Polypodiopsida</taxon>
        <taxon>Polypodiidae</taxon>
        <taxon>Polypodiales</taxon>
        <taxon>Pteridineae</taxon>
        <taxon>Pteridaceae</taxon>
        <taxon>Parkerioideae</taxon>
        <taxon>Ceratopteris</taxon>
    </lineage>
</organism>
<reference evidence="2" key="1">
    <citation type="submission" date="2021-08" db="EMBL/GenBank/DDBJ databases">
        <title>WGS assembly of Ceratopteris richardii.</title>
        <authorList>
            <person name="Marchant D.B."/>
            <person name="Chen G."/>
            <person name="Jenkins J."/>
            <person name="Shu S."/>
            <person name="Leebens-Mack J."/>
            <person name="Grimwood J."/>
            <person name="Schmutz J."/>
            <person name="Soltis P."/>
            <person name="Soltis D."/>
            <person name="Chen Z.-H."/>
        </authorList>
    </citation>
    <scope>NUCLEOTIDE SEQUENCE</scope>
    <source>
        <strain evidence="2">Whitten #5841</strain>
        <tissue evidence="2">Leaf</tissue>
    </source>
</reference>
<dbReference type="InterPro" id="IPR037735">
    <property type="entry name" value="AS8-like"/>
</dbReference>
<keyword evidence="3" id="KW-1185">Reference proteome</keyword>
<keyword evidence="1" id="KW-0472">Membrane</keyword>
<dbReference type="PANTHER" id="PTHR36778:SF1">
    <property type="entry name" value="CADMIUM-INDUCED PROTEIN AS8"/>
    <property type="match status" value="1"/>
</dbReference>
<proteinExistence type="predicted"/>
<dbReference type="EMBL" id="CM035412">
    <property type="protein sequence ID" value="KAH7432205.1"/>
    <property type="molecule type" value="Genomic_DNA"/>
</dbReference>
<accession>A0A8T2UFC2</accession>
<keyword evidence="1" id="KW-0812">Transmembrane</keyword>
<dbReference type="AlphaFoldDB" id="A0A8T2UFC2"/>